<feature type="binding site" evidence="1">
    <location>
        <position position="49"/>
    </location>
    <ligand>
        <name>ATP</name>
        <dbReference type="ChEBI" id="CHEBI:30616"/>
    </ligand>
</feature>
<dbReference type="PROSITE" id="PS00107">
    <property type="entry name" value="PROTEIN_KINASE_ATP"/>
    <property type="match status" value="1"/>
</dbReference>
<evidence type="ECO:0000313" key="2">
    <source>
        <dbReference type="EMBL" id="QDO84072.1"/>
    </source>
</evidence>
<dbReference type="Proteomes" id="UP000315947">
    <property type="component" value="Chromosome"/>
</dbReference>
<evidence type="ECO:0008006" key="4">
    <source>
        <dbReference type="Google" id="ProtNLM"/>
    </source>
</evidence>
<dbReference type="EMBL" id="CP041614">
    <property type="protein sequence ID" value="QDO84072.1"/>
    <property type="molecule type" value="Genomic_DNA"/>
</dbReference>
<organism evidence="2 3">
    <name type="scientific">Shewanella psychropiezotolerans</name>
    <dbReference type="NCBI Taxonomy" id="2593655"/>
    <lineage>
        <taxon>Bacteria</taxon>
        <taxon>Pseudomonadati</taxon>
        <taxon>Pseudomonadota</taxon>
        <taxon>Gammaproteobacteria</taxon>
        <taxon>Alteromonadales</taxon>
        <taxon>Shewanellaceae</taxon>
        <taxon>Shewanella</taxon>
    </lineage>
</organism>
<keyword evidence="1" id="KW-0067">ATP-binding</keyword>
<keyword evidence="3" id="KW-1185">Reference proteome</keyword>
<dbReference type="InterPro" id="IPR011009">
    <property type="entry name" value="Kinase-like_dom_sf"/>
</dbReference>
<protein>
    <recommendedName>
        <fullName evidence="4">Protein kinase domain-containing protein</fullName>
    </recommendedName>
</protein>
<proteinExistence type="predicted"/>
<sequence length="134" mass="15269">MEVTHASQTPEKGSFNSRDYTFIEKIGEGGFSQVYKAIQHNTQKYVAIKFLILCGDANQDKNRRHIAHVYGEAGIGKSRLILELLERLPARRYCVAQCLPEHQNNTLYPILNLLKHQYALVGLSEIQCLSQLPR</sequence>
<evidence type="ECO:0000256" key="1">
    <source>
        <dbReference type="PROSITE-ProRule" id="PRU10141"/>
    </source>
</evidence>
<gene>
    <name evidence="2" type="ORF">FM037_13565</name>
</gene>
<reference evidence="2 3" key="1">
    <citation type="submission" date="2019-07" db="EMBL/GenBank/DDBJ databases">
        <title>Shewanella sp. YLB-06 whole genomic sequence.</title>
        <authorList>
            <person name="Yu L."/>
        </authorList>
    </citation>
    <scope>NUCLEOTIDE SEQUENCE [LARGE SCALE GENOMIC DNA]</scope>
    <source>
        <strain evidence="2 3">YLB-06</strain>
    </source>
</reference>
<evidence type="ECO:0000313" key="3">
    <source>
        <dbReference type="Proteomes" id="UP000315947"/>
    </source>
</evidence>
<dbReference type="Gene3D" id="1.10.510.10">
    <property type="entry name" value="Transferase(Phosphotransferase) domain 1"/>
    <property type="match status" value="1"/>
</dbReference>
<name>A0ABX5WY88_9GAMM</name>
<dbReference type="SUPFAM" id="SSF56112">
    <property type="entry name" value="Protein kinase-like (PK-like)"/>
    <property type="match status" value="1"/>
</dbReference>
<accession>A0ABX5WY88</accession>
<dbReference type="InterPro" id="IPR017441">
    <property type="entry name" value="Protein_kinase_ATP_BS"/>
</dbReference>
<keyword evidence="1" id="KW-0547">Nucleotide-binding</keyword>